<evidence type="ECO:0000313" key="3">
    <source>
        <dbReference type="Proteomes" id="UP000007969"/>
    </source>
</evidence>
<dbReference type="InterPro" id="IPR014755">
    <property type="entry name" value="Cu-Rt/internalin_Ig-like"/>
</dbReference>
<dbReference type="KEGG" id="ckr:CKR_2742"/>
<name>B9E5L8_CLOK1</name>
<evidence type="ECO:0000313" key="2">
    <source>
        <dbReference type="EMBL" id="BAH07793.1"/>
    </source>
</evidence>
<protein>
    <submittedName>
        <fullName evidence="2">Uncharacterized protein</fullName>
    </submittedName>
</protein>
<reference evidence="3" key="1">
    <citation type="submission" date="2005-09" db="EMBL/GenBank/DDBJ databases">
        <title>Complete genome sequence of Clostridium kluyveri and comparative genomics of Clostridia species.</title>
        <authorList>
            <person name="Inui M."/>
            <person name="Nonaka H."/>
            <person name="Shinoda Y."/>
            <person name="Ikenaga Y."/>
            <person name="Abe M."/>
            <person name="Naito K."/>
            <person name="Vertes A.A."/>
            <person name="Yukawa H."/>
        </authorList>
    </citation>
    <scope>NUCLEOTIDE SEQUENCE [LARGE SCALE GENOMIC DNA]</scope>
    <source>
        <strain evidence="3">NBRC 12016</strain>
    </source>
</reference>
<evidence type="ECO:0000256" key="1">
    <source>
        <dbReference type="ARBA" id="ARBA00022729"/>
    </source>
</evidence>
<organism evidence="2 3">
    <name type="scientific">Clostridium kluyveri (strain NBRC 12016)</name>
    <dbReference type="NCBI Taxonomy" id="583346"/>
    <lineage>
        <taxon>Bacteria</taxon>
        <taxon>Bacillati</taxon>
        <taxon>Bacillota</taxon>
        <taxon>Clostridia</taxon>
        <taxon>Eubacteriales</taxon>
        <taxon>Clostridiaceae</taxon>
        <taxon>Clostridium</taxon>
    </lineage>
</organism>
<dbReference type="Proteomes" id="UP000007969">
    <property type="component" value="Chromosome"/>
</dbReference>
<dbReference type="HOGENOM" id="CLU_292980_0_0_9"/>
<sequence length="1058" mass="109643">MSAVKSINLTKIGVGRNRNALGSVSAISNTDETVTVSGTATNAEKVKVTLGTNAAVEVTPAPDGTFTYTSGILAVGNYDISVVAIKGEETSEAKTTTAAVTNVAPTIESVTNVNGNQLVVVFSEKVNKALVENTGNSIFVLRNITTGAQHTLDASDLALLGEDGKTLTINLDKSNGETTDLLGVDDLGTLDAVQYRLFINPSTSIAANRIKDLSGNDLAVNTYKDFTGVIASDSQAPSLVSAALNLEAGSNGQLVLTASEIAQSTDASVDQSKITIGGVSLTSAAVAASGDSGTIIINLTAAQKTAIGALTDLTVNVQPGAFKDVAGNDNIAGSVVATKSQYAKLQSSTWNELDNTLTLVFDQGIDVSKFTDFASVSLTGNATRTLADLGMNLTTTTNGKTVVFTATDSQNVDLLAFEGSGVAPATHTISFASGVFKTVSGLSSESVTAADLTYENDDIKPVIESSSYEASTNLLHLVFSEPVLMNSANFASGNDVQFFADGDDTTQIDDLTSLIQADMKSKADGSTQYLATDYAKEVWIDVDANAAAAAALEGITDKSSLKVRLGNADVLTDTNSNNSIVQTKDTQIPVTYNNATATTCTPSNQSLRLVKLTFNKDMDASTVTKDKFTVALASNANVVKTVQAIIPTSDARIFFLDLGTVAANQLTATSNYKVSYSSGMKDTYNVEVAAGNITITAADDATTVAASAPAPTFVDNGTVGVNAGDKIVLTYAEPVTVAVTNETFRVANPTVGTDATIAVGDKANQVVITLGQGTTFALNSTPLNLAVTDINDYKGLNLTGTETRTVAYPADAAVPAQTGNIVYKDVDANGVLSAGDTITIPYNVDLDSTQNINESNITVLNGAGSALNSATTFTATESGKILTITFDAVNAADVLPTSISATVGITGSGSNIKSLWGREAEDLSAKQPTLETTTKPYITSANYDNTNQVLRITFSEAISTTASPIVEDDLDRLFVLSSGYDISKDNLTTIELDSADTTNRTVKLTFTATPTIDEGITTINVIAGGATTAVNKGILDFDGNQLKRNDATGVVIGTYVAP</sequence>
<accession>B9E5L8</accession>
<gene>
    <name evidence="2" type="ordered locus">CKR_2742</name>
</gene>
<dbReference type="Gene3D" id="2.60.40.1220">
    <property type="match status" value="1"/>
</dbReference>
<dbReference type="AlphaFoldDB" id="B9E5L8"/>
<keyword evidence="1" id="KW-0732">Signal</keyword>
<proteinExistence type="predicted"/>
<dbReference type="EMBL" id="AP009049">
    <property type="protein sequence ID" value="BAH07793.1"/>
    <property type="molecule type" value="Genomic_DNA"/>
</dbReference>
<dbReference type="RefSeq" id="WP_012620857.1">
    <property type="nucleotide sequence ID" value="NC_011837.1"/>
</dbReference>